<sequence>MNRREPLAELPLDQFLTSESSLFRSSRNKKRPLSPGTPTLFSPTKRRILNEEGVFSPEKTIKAPLFASSHALASPARFSEVLVGPSSPARVLDFGKRKSQQSQVHASVSTQSTPKTSSSGSRPLAPSPEFEAPRSRGAIELPVSDKGERFVSKLQRPQKMVYVMVPRELPPPLDPSSIHYPGFTVYQDPFIAQYSPANDGDDSDVIMDEEDDLEVDKENMRPLRPTRKAASTPNVETMKTPASLRKTKSLFDTPTAFSTPPSRIYSPLPEHFSSQESNKSTRSSYRLLNDGLDSDDE</sequence>
<feature type="region of interest" description="Disordered" evidence="1">
    <location>
        <begin position="89"/>
        <end position="146"/>
    </location>
</feature>
<dbReference type="Proteomes" id="UP000284842">
    <property type="component" value="Unassembled WGS sequence"/>
</dbReference>
<evidence type="ECO:0000313" key="3">
    <source>
        <dbReference type="Proteomes" id="UP000284842"/>
    </source>
</evidence>
<protein>
    <submittedName>
        <fullName evidence="2">Uncharacterized protein</fullName>
    </submittedName>
</protein>
<reference evidence="2 3" key="1">
    <citation type="journal article" date="2018" name="Evol. Lett.">
        <title>Horizontal gene cluster transfer increased hallucinogenic mushroom diversity.</title>
        <authorList>
            <person name="Reynolds H.T."/>
            <person name="Vijayakumar V."/>
            <person name="Gluck-Thaler E."/>
            <person name="Korotkin H.B."/>
            <person name="Matheny P.B."/>
            <person name="Slot J.C."/>
        </authorList>
    </citation>
    <scope>NUCLEOTIDE SEQUENCE [LARGE SCALE GENOMIC DNA]</scope>
    <source>
        <strain evidence="2 3">2629</strain>
    </source>
</reference>
<dbReference type="OrthoDB" id="3211926at2759"/>
<evidence type="ECO:0000313" key="2">
    <source>
        <dbReference type="EMBL" id="PPR04056.1"/>
    </source>
</evidence>
<gene>
    <name evidence="2" type="ORF">CVT24_010632</name>
</gene>
<accession>A0A409YLY7</accession>
<evidence type="ECO:0000256" key="1">
    <source>
        <dbReference type="SAM" id="MobiDB-lite"/>
    </source>
</evidence>
<organism evidence="2 3">
    <name type="scientific">Panaeolus cyanescens</name>
    <dbReference type="NCBI Taxonomy" id="181874"/>
    <lineage>
        <taxon>Eukaryota</taxon>
        <taxon>Fungi</taxon>
        <taxon>Dikarya</taxon>
        <taxon>Basidiomycota</taxon>
        <taxon>Agaricomycotina</taxon>
        <taxon>Agaricomycetes</taxon>
        <taxon>Agaricomycetidae</taxon>
        <taxon>Agaricales</taxon>
        <taxon>Agaricineae</taxon>
        <taxon>Galeropsidaceae</taxon>
        <taxon>Panaeolus</taxon>
    </lineage>
</organism>
<feature type="region of interest" description="Disordered" evidence="1">
    <location>
        <begin position="213"/>
        <end position="297"/>
    </location>
</feature>
<keyword evidence="3" id="KW-1185">Reference proteome</keyword>
<feature type="compositionally biased region" description="Polar residues" evidence="1">
    <location>
        <begin position="250"/>
        <end position="261"/>
    </location>
</feature>
<comment type="caution">
    <text evidence="2">The sequence shown here is derived from an EMBL/GenBank/DDBJ whole genome shotgun (WGS) entry which is preliminary data.</text>
</comment>
<proteinExistence type="predicted"/>
<feature type="region of interest" description="Disordered" evidence="1">
    <location>
        <begin position="21"/>
        <end position="45"/>
    </location>
</feature>
<feature type="compositionally biased region" description="Polar residues" evidence="1">
    <location>
        <begin position="100"/>
        <end position="121"/>
    </location>
</feature>
<dbReference type="InParanoid" id="A0A409YLY7"/>
<name>A0A409YLY7_9AGAR</name>
<dbReference type="EMBL" id="NHTK01000995">
    <property type="protein sequence ID" value="PPR04056.1"/>
    <property type="molecule type" value="Genomic_DNA"/>
</dbReference>
<feature type="compositionally biased region" description="Polar residues" evidence="1">
    <location>
        <begin position="272"/>
        <end position="286"/>
    </location>
</feature>
<dbReference type="AlphaFoldDB" id="A0A409YLY7"/>